<reference evidence="1 2" key="1">
    <citation type="submission" date="2018-05" db="EMBL/GenBank/DDBJ databases">
        <title>Genomic analysis of Gracilibacillus dipsosauri DD1 reveals novel features of a salt-tolerant amylase.</title>
        <authorList>
            <person name="Deutch C.E."/>
            <person name="Yang S."/>
        </authorList>
    </citation>
    <scope>NUCLEOTIDE SEQUENCE [LARGE SCALE GENOMIC DNA]</scope>
    <source>
        <strain evidence="1 2">DD1</strain>
    </source>
</reference>
<dbReference type="AlphaFoldDB" id="A0A317KVX5"/>
<keyword evidence="2" id="KW-1185">Reference proteome</keyword>
<comment type="caution">
    <text evidence="1">The sequence shown here is derived from an EMBL/GenBank/DDBJ whole genome shotgun (WGS) entry which is preliminary data.</text>
</comment>
<dbReference type="EMBL" id="QGTD01000017">
    <property type="protein sequence ID" value="PWU67334.1"/>
    <property type="molecule type" value="Genomic_DNA"/>
</dbReference>
<evidence type="ECO:0000313" key="1">
    <source>
        <dbReference type="EMBL" id="PWU67334.1"/>
    </source>
</evidence>
<protein>
    <submittedName>
        <fullName evidence="1">Uncharacterized protein</fullName>
    </submittedName>
</protein>
<evidence type="ECO:0000313" key="2">
    <source>
        <dbReference type="Proteomes" id="UP000245624"/>
    </source>
</evidence>
<organism evidence="1 2">
    <name type="scientific">Gracilibacillus dipsosauri</name>
    <dbReference type="NCBI Taxonomy" id="178340"/>
    <lineage>
        <taxon>Bacteria</taxon>
        <taxon>Bacillati</taxon>
        <taxon>Bacillota</taxon>
        <taxon>Bacilli</taxon>
        <taxon>Bacillales</taxon>
        <taxon>Bacillaceae</taxon>
        <taxon>Gracilibacillus</taxon>
    </lineage>
</organism>
<dbReference type="Proteomes" id="UP000245624">
    <property type="component" value="Unassembled WGS sequence"/>
</dbReference>
<gene>
    <name evidence="1" type="ORF">DLJ74_16095</name>
</gene>
<sequence>MFIYVKRDKVQIYHQSKIEMSDIEEHIYLKKGLEFLLKETKKDIELYQSLELKTREDNVLLKEFIAKKEKIEKMLETFKIENEMDWK</sequence>
<proteinExistence type="predicted"/>
<name>A0A317KVX5_9BACI</name>
<dbReference type="RefSeq" id="WP_054861090.1">
    <property type="nucleotide sequence ID" value="NZ_QGTD01000017.1"/>
</dbReference>
<accession>A0A317KVX5</accession>